<keyword evidence="2" id="KW-1003">Cell membrane</keyword>
<keyword evidence="5 7" id="KW-0472">Membrane</keyword>
<comment type="caution">
    <text evidence="10">The sequence shown here is derived from an EMBL/GenBank/DDBJ whole genome shotgun (WGS) entry which is preliminary data.</text>
</comment>
<evidence type="ECO:0000256" key="7">
    <source>
        <dbReference type="SAM" id="Phobius"/>
    </source>
</evidence>
<dbReference type="RefSeq" id="WP_226385228.1">
    <property type="nucleotide sequence ID" value="NZ_JADCKA010000006.1"/>
</dbReference>
<gene>
    <name evidence="10" type="ORF">INF20_04695</name>
</gene>
<dbReference type="InterPro" id="IPR025857">
    <property type="entry name" value="MacB_PCD"/>
</dbReference>
<dbReference type="EMBL" id="JADCKA010000006">
    <property type="protein sequence ID" value="MBE5035580.1"/>
    <property type="molecule type" value="Genomic_DNA"/>
</dbReference>
<dbReference type="PANTHER" id="PTHR30572">
    <property type="entry name" value="MEMBRANE COMPONENT OF TRANSPORTER-RELATED"/>
    <property type="match status" value="1"/>
</dbReference>
<feature type="transmembrane region" description="Helical" evidence="7">
    <location>
        <begin position="757"/>
        <end position="777"/>
    </location>
</feature>
<feature type="transmembrane region" description="Helical" evidence="7">
    <location>
        <begin position="789"/>
        <end position="811"/>
    </location>
</feature>
<sequence>MKGVFFEATKRSLGRNRLRTAATLIGAVISVAMITGVLCMSSSFHSFLVKTVKESYGNWSVSVRNIDDEMAKEAEKAGIDFGVTQAVGYSYINSANPQKPFLFLENMDEAMGEIGNTRITEGRLPKNSKEIVLPEHLTANAGISYEIGDKITLEIGERIDIHEGGDLDQWDAYEPKSEAFISRDTRTFTVVGICERPAVEPYMAAGYTAITCDNKPVMRCTFTYFSDEDYGNIMPLLREYYGEDSDDVTYNEELLNVTGEKFDIRSTGIPVVMTLILLAVIILGSYMLMYNTFSISVMEKRRQYEIFASVGATRSQLKRITLYEGIFYGAVSIPLGIILGMAGAFLLTVLAGNQMAGIISSDISGSVDFDINFGTIFLAFIISLIAVYIAISVPAAKAGMTKPIEEREREKQEGKKERAERKRLTALLLKTGGPEMVLAERNFRRHHRHYRYTIVSVVMSVVLFVTAGAVVIYMQNGIAARLGTSSGFDISYEGEQREDAEAAYMILSNTDGVTESTYLMKGTMDVYLGRSPVQYAFYMIDDNAFASYLHKSGIDPSGFFDGASPKAIATSTINRYDRITGSIREKTIFNESERPSVLKGFLGGRQTTVEIGVYVDEIPDGLIDSVGVPVVLMSKSAGQYILNNSAENAFTGEALFRSDDPAQTYAAMRSLCRDNGLAEDGLMNIQEARDEAGSVLALINLVSFGFIILISIIAMANLFNTVASNIEIRKAEFATLSSSGMTPGSIRKMIYLESLMLGIRMLLYTIPLSFIGLMFAYNFTNYGSSITGYVTPWSSVFISAVLMGLIIAVIMKYSCYKVGKIDAATVLKSQKFYK</sequence>
<dbReference type="Pfam" id="PF02687">
    <property type="entry name" value="FtsX"/>
    <property type="match status" value="2"/>
</dbReference>
<evidence type="ECO:0000256" key="2">
    <source>
        <dbReference type="ARBA" id="ARBA00022475"/>
    </source>
</evidence>
<evidence type="ECO:0000256" key="4">
    <source>
        <dbReference type="ARBA" id="ARBA00022989"/>
    </source>
</evidence>
<evidence type="ECO:0000313" key="11">
    <source>
        <dbReference type="Proteomes" id="UP001516588"/>
    </source>
</evidence>
<keyword evidence="3 7" id="KW-0812">Transmembrane</keyword>
<dbReference type="InterPro" id="IPR050250">
    <property type="entry name" value="Macrolide_Exporter_MacB"/>
</dbReference>
<comment type="similarity">
    <text evidence="6">Belongs to the ABC-4 integral membrane protein family.</text>
</comment>
<dbReference type="Pfam" id="PF12704">
    <property type="entry name" value="MacB_PCD"/>
    <property type="match status" value="1"/>
</dbReference>
<reference evidence="10 11" key="1">
    <citation type="submission" date="2020-10" db="EMBL/GenBank/DDBJ databases">
        <title>ChiBAC.</title>
        <authorList>
            <person name="Zenner C."/>
            <person name="Hitch T.C.A."/>
            <person name="Clavel T."/>
        </authorList>
    </citation>
    <scope>NUCLEOTIDE SEQUENCE [LARGE SCALE GENOMIC DNA]</scope>
    <source>
        <strain evidence="10 11">DSM 108706</strain>
    </source>
</reference>
<feature type="domain" description="ABC3 transporter permease C-terminal" evidence="8">
    <location>
        <begin position="705"/>
        <end position="821"/>
    </location>
</feature>
<name>A0ABR9QXI3_9FIRM</name>
<evidence type="ECO:0000313" key="10">
    <source>
        <dbReference type="EMBL" id="MBE5035580.1"/>
    </source>
</evidence>
<evidence type="ECO:0000256" key="5">
    <source>
        <dbReference type="ARBA" id="ARBA00023136"/>
    </source>
</evidence>
<feature type="transmembrane region" description="Helical" evidence="7">
    <location>
        <begin position="450"/>
        <end position="474"/>
    </location>
</feature>
<accession>A0ABR9QXI3</accession>
<evidence type="ECO:0000259" key="9">
    <source>
        <dbReference type="Pfam" id="PF12704"/>
    </source>
</evidence>
<protein>
    <submittedName>
        <fullName evidence="10">ABC transporter permease</fullName>
    </submittedName>
</protein>
<comment type="subcellular location">
    <subcellularLocation>
        <location evidence="1">Cell membrane</location>
        <topology evidence="1">Multi-pass membrane protein</topology>
    </subcellularLocation>
</comment>
<organism evidence="10 11">
    <name type="scientific">Gallibacter intestinalis</name>
    <dbReference type="NCBI Taxonomy" id="2779356"/>
    <lineage>
        <taxon>Bacteria</taxon>
        <taxon>Bacillati</taxon>
        <taxon>Bacillota</taxon>
        <taxon>Clostridia</taxon>
        <taxon>Eubacteriales</taxon>
        <taxon>Eubacteriaceae</taxon>
        <taxon>Gallibacter</taxon>
    </lineage>
</organism>
<evidence type="ECO:0000256" key="3">
    <source>
        <dbReference type="ARBA" id="ARBA00022692"/>
    </source>
</evidence>
<evidence type="ECO:0000256" key="6">
    <source>
        <dbReference type="ARBA" id="ARBA00038076"/>
    </source>
</evidence>
<feature type="domain" description="MacB-like periplasmic core" evidence="9">
    <location>
        <begin position="20"/>
        <end position="196"/>
    </location>
</feature>
<evidence type="ECO:0000259" key="8">
    <source>
        <dbReference type="Pfam" id="PF02687"/>
    </source>
</evidence>
<feature type="domain" description="ABC3 transporter permease C-terminal" evidence="8">
    <location>
        <begin position="276"/>
        <end position="397"/>
    </location>
</feature>
<dbReference type="InterPro" id="IPR003838">
    <property type="entry name" value="ABC3_permease_C"/>
</dbReference>
<feature type="transmembrane region" description="Helical" evidence="7">
    <location>
        <begin position="695"/>
        <end position="719"/>
    </location>
</feature>
<feature type="transmembrane region" description="Helical" evidence="7">
    <location>
        <begin position="271"/>
        <end position="293"/>
    </location>
</feature>
<evidence type="ECO:0000256" key="1">
    <source>
        <dbReference type="ARBA" id="ARBA00004651"/>
    </source>
</evidence>
<keyword evidence="11" id="KW-1185">Reference proteome</keyword>
<feature type="transmembrane region" description="Helical" evidence="7">
    <location>
        <begin position="326"/>
        <end position="351"/>
    </location>
</feature>
<proteinExistence type="inferred from homology"/>
<feature type="transmembrane region" description="Helical" evidence="7">
    <location>
        <begin position="21"/>
        <end position="44"/>
    </location>
</feature>
<dbReference type="Proteomes" id="UP001516588">
    <property type="component" value="Unassembled WGS sequence"/>
</dbReference>
<dbReference type="PANTHER" id="PTHR30572:SF4">
    <property type="entry name" value="ABC TRANSPORTER PERMEASE YTRF"/>
    <property type="match status" value="1"/>
</dbReference>
<keyword evidence="4 7" id="KW-1133">Transmembrane helix</keyword>
<feature type="transmembrane region" description="Helical" evidence="7">
    <location>
        <begin position="371"/>
        <end position="391"/>
    </location>
</feature>